<dbReference type="RefSeq" id="WP_054211489.1">
    <property type="nucleotide sequence ID" value="NZ_LGSZ01000070.1"/>
</dbReference>
<accession>A0A0N1N0A7</accession>
<dbReference type="InterPro" id="IPR010982">
    <property type="entry name" value="Lambda_DNA-bd_dom_sf"/>
</dbReference>
<dbReference type="EMBL" id="LGSZ01000070">
    <property type="protein sequence ID" value="KPH76238.1"/>
    <property type="molecule type" value="Genomic_DNA"/>
</dbReference>
<dbReference type="PATRIC" id="fig|1526658.3.peg.4364"/>
<proteinExistence type="predicted"/>
<name>A0A0N1N0A7_9HYPH</name>
<organism evidence="1 2">
    <name type="scientific">Bosea vaviloviae</name>
    <dbReference type="NCBI Taxonomy" id="1526658"/>
    <lineage>
        <taxon>Bacteria</taxon>
        <taxon>Pseudomonadati</taxon>
        <taxon>Pseudomonadota</taxon>
        <taxon>Alphaproteobacteria</taxon>
        <taxon>Hyphomicrobiales</taxon>
        <taxon>Boseaceae</taxon>
        <taxon>Bosea</taxon>
    </lineage>
</organism>
<evidence type="ECO:0000313" key="2">
    <source>
        <dbReference type="Proteomes" id="UP000037822"/>
    </source>
</evidence>
<dbReference type="NCBIfam" id="TIGR02684">
    <property type="entry name" value="dnstrm_HI1420"/>
    <property type="match status" value="1"/>
</dbReference>
<dbReference type="SUPFAM" id="SSF47413">
    <property type="entry name" value="lambda repressor-like DNA-binding domains"/>
    <property type="match status" value="1"/>
</dbReference>
<dbReference type="InterPro" id="IPR014057">
    <property type="entry name" value="HI1420"/>
</dbReference>
<protein>
    <recommendedName>
        <fullName evidence="3">Addiction module antidote protein</fullName>
    </recommendedName>
</protein>
<comment type="caution">
    <text evidence="1">The sequence shown here is derived from an EMBL/GenBank/DDBJ whole genome shotgun (WGS) entry which is preliminary data.</text>
</comment>
<sequence>MPIETRDFDVQNYLKTPEDQAAYIEAALEQGDPSFIAAALGDIARARGVTAFAAETGLSREAIYKAFKPGGNPTLDTLSKATKALGLRLAVVPAA</sequence>
<gene>
    <name evidence="1" type="ORF">AE618_23475</name>
</gene>
<dbReference type="OrthoDB" id="9798416at2"/>
<dbReference type="Proteomes" id="UP000037822">
    <property type="component" value="Unassembled WGS sequence"/>
</dbReference>
<evidence type="ECO:0000313" key="1">
    <source>
        <dbReference type="EMBL" id="KPH76238.1"/>
    </source>
</evidence>
<keyword evidence="2" id="KW-1185">Reference proteome</keyword>
<evidence type="ECO:0008006" key="3">
    <source>
        <dbReference type="Google" id="ProtNLM"/>
    </source>
</evidence>
<dbReference type="AlphaFoldDB" id="A0A0N1N0A7"/>
<dbReference type="Pfam" id="PF21716">
    <property type="entry name" value="dnstrm_HI1420"/>
    <property type="match status" value="1"/>
</dbReference>
<reference evidence="1 2" key="1">
    <citation type="submission" date="2015-07" db="EMBL/GenBank/DDBJ databases">
        <title>Whole genome sequencing of Bosea vaviloviae isolated from cave pool.</title>
        <authorList>
            <person name="Tan N.E.H."/>
            <person name="Lee Y.P."/>
            <person name="Gan H.M."/>
            <person name="Barton H."/>
            <person name="Savka M.A."/>
        </authorList>
    </citation>
    <scope>NUCLEOTIDE SEQUENCE [LARGE SCALE GENOMIC DNA]</scope>
    <source>
        <strain evidence="1 2">SD260</strain>
    </source>
</reference>
<dbReference type="PANTHER" id="PTHR40275:SF1">
    <property type="entry name" value="SSL7038 PROTEIN"/>
    <property type="match status" value="1"/>
</dbReference>
<dbReference type="PANTHER" id="PTHR40275">
    <property type="entry name" value="SSL7038 PROTEIN"/>
    <property type="match status" value="1"/>
</dbReference>
<dbReference type="GO" id="GO:0003677">
    <property type="term" value="F:DNA binding"/>
    <property type="evidence" value="ECO:0007669"/>
    <property type="project" value="InterPro"/>
</dbReference>